<dbReference type="CDD" id="cd06133">
    <property type="entry name" value="ERI-1_3'hExo_like"/>
    <property type="match status" value="1"/>
</dbReference>
<keyword evidence="7" id="KW-1185">Reference proteome</keyword>
<sequence length="297" mass="33524">MDQFKYVKREKKVSSADSSSSPSPSSSTSSTSTTSTVPSSTSTVSIQEETLLLPKIVKQPFKYIVVLDFEATCDDGTKIKNQEVIEFPSVIVDVEKQQVVAQFAEYVRPVYNPTLSAFCTQLTGIQQATVDSADIFENVFKRHFKFLVDNKLLQENGARNEENPFAVLCCGDWDLLQMLPAQCRINKNESGELHYLPPPNYFTEWINVKKIFEKNYNMSAYGMANMLRQLSIPLVGRHHSGIDDCRNISSIVIAMLKKGCLFEITTTHKPKPPKEPKQQYPKKDNNNNNNKSSQPPK</sequence>
<feature type="region of interest" description="Disordered" evidence="4">
    <location>
        <begin position="1"/>
        <end position="41"/>
    </location>
</feature>
<feature type="domain" description="Exonuclease" evidence="5">
    <location>
        <begin position="63"/>
        <end position="261"/>
    </location>
</feature>
<dbReference type="GeneID" id="14876662"/>
<dbReference type="InterPro" id="IPR013520">
    <property type="entry name" value="Ribonucl_H"/>
</dbReference>
<dbReference type="InterPro" id="IPR051274">
    <property type="entry name" value="3-5_Exoribonuclease"/>
</dbReference>
<evidence type="ECO:0000313" key="6">
    <source>
        <dbReference type="EMBL" id="EGG25415.1"/>
    </source>
</evidence>
<evidence type="ECO:0000256" key="1">
    <source>
        <dbReference type="ARBA" id="ARBA00022722"/>
    </source>
</evidence>
<dbReference type="OrthoDB" id="448399at2759"/>
<dbReference type="GO" id="GO:0003676">
    <property type="term" value="F:nucleic acid binding"/>
    <property type="evidence" value="ECO:0007669"/>
    <property type="project" value="InterPro"/>
</dbReference>
<dbReference type="PANTHER" id="PTHR23044:SF61">
    <property type="entry name" value="3'-5' EXORIBONUCLEASE 1-RELATED"/>
    <property type="match status" value="1"/>
</dbReference>
<keyword evidence="2" id="KW-0378">Hydrolase</keyword>
<dbReference type="Gene3D" id="3.30.420.10">
    <property type="entry name" value="Ribonuclease H-like superfamily/Ribonuclease H"/>
    <property type="match status" value="1"/>
</dbReference>
<dbReference type="InterPro" id="IPR036397">
    <property type="entry name" value="RNaseH_sf"/>
</dbReference>
<dbReference type="SMART" id="SM00479">
    <property type="entry name" value="EXOIII"/>
    <property type="match status" value="1"/>
</dbReference>
<dbReference type="Proteomes" id="UP000007797">
    <property type="component" value="Unassembled WGS sequence"/>
</dbReference>
<accession>F4PII6</accession>
<feature type="region of interest" description="Disordered" evidence="4">
    <location>
        <begin position="266"/>
        <end position="297"/>
    </location>
</feature>
<feature type="compositionally biased region" description="Basic residues" evidence="4">
    <location>
        <begin position="1"/>
        <end position="11"/>
    </location>
</feature>
<dbReference type="Pfam" id="PF00929">
    <property type="entry name" value="RNase_T"/>
    <property type="match status" value="1"/>
</dbReference>
<dbReference type="InterPro" id="IPR012337">
    <property type="entry name" value="RNaseH-like_sf"/>
</dbReference>
<evidence type="ECO:0000256" key="3">
    <source>
        <dbReference type="ARBA" id="ARBA00022839"/>
    </source>
</evidence>
<dbReference type="RefSeq" id="XP_004363266.1">
    <property type="nucleotide sequence ID" value="XM_004363209.1"/>
</dbReference>
<feature type="compositionally biased region" description="Low complexity" evidence="4">
    <location>
        <begin position="286"/>
        <end position="297"/>
    </location>
</feature>
<dbReference type="EMBL" id="GL883006">
    <property type="protein sequence ID" value="EGG25415.1"/>
    <property type="molecule type" value="Genomic_DNA"/>
</dbReference>
<feature type="compositionally biased region" description="Basic and acidic residues" evidence="4">
    <location>
        <begin position="272"/>
        <end position="285"/>
    </location>
</feature>
<gene>
    <name evidence="6" type="primary">eriA</name>
    <name evidence="6" type="ORF">DFA_03664</name>
</gene>
<evidence type="ECO:0000313" key="7">
    <source>
        <dbReference type="Proteomes" id="UP000007797"/>
    </source>
</evidence>
<dbReference type="KEGG" id="dfa:DFA_03664"/>
<proteinExistence type="predicted"/>
<dbReference type="SUPFAM" id="SSF53098">
    <property type="entry name" value="Ribonuclease H-like"/>
    <property type="match status" value="1"/>
</dbReference>
<name>F4PII6_CACFS</name>
<dbReference type="PANTHER" id="PTHR23044">
    <property type="entry name" value="3'-5' EXONUCLEASE ERI1-RELATED"/>
    <property type="match status" value="1"/>
</dbReference>
<reference evidence="7" key="1">
    <citation type="journal article" date="2011" name="Genome Res.">
        <title>Phylogeny-wide analysis of social amoeba genomes highlights ancient origins for complex intercellular communication.</title>
        <authorList>
            <person name="Heidel A.J."/>
            <person name="Lawal H.M."/>
            <person name="Felder M."/>
            <person name="Schilde C."/>
            <person name="Helps N.R."/>
            <person name="Tunggal B."/>
            <person name="Rivero F."/>
            <person name="John U."/>
            <person name="Schleicher M."/>
            <person name="Eichinger L."/>
            <person name="Platzer M."/>
            <person name="Noegel A.A."/>
            <person name="Schaap P."/>
            <person name="Gloeckner G."/>
        </authorList>
    </citation>
    <scope>NUCLEOTIDE SEQUENCE [LARGE SCALE GENOMIC DNA]</scope>
    <source>
        <strain evidence="7">SH3</strain>
    </source>
</reference>
<protein>
    <submittedName>
        <fullName evidence="6">RNase III</fullName>
    </submittedName>
</protein>
<keyword evidence="3" id="KW-0269">Exonuclease</keyword>
<organism evidence="6 7">
    <name type="scientific">Cavenderia fasciculata</name>
    <name type="common">Slime mold</name>
    <name type="synonym">Dictyostelium fasciculatum</name>
    <dbReference type="NCBI Taxonomy" id="261658"/>
    <lineage>
        <taxon>Eukaryota</taxon>
        <taxon>Amoebozoa</taxon>
        <taxon>Evosea</taxon>
        <taxon>Eumycetozoa</taxon>
        <taxon>Dictyostelia</taxon>
        <taxon>Acytosteliales</taxon>
        <taxon>Cavenderiaceae</taxon>
        <taxon>Cavenderia</taxon>
    </lineage>
</organism>
<dbReference type="OMA" id="FNYANEI"/>
<keyword evidence="1" id="KW-0540">Nuclease</keyword>
<dbReference type="GO" id="GO:0005829">
    <property type="term" value="C:cytosol"/>
    <property type="evidence" value="ECO:0007669"/>
    <property type="project" value="EnsemblProtists"/>
</dbReference>
<feature type="compositionally biased region" description="Low complexity" evidence="4">
    <location>
        <begin position="15"/>
        <end position="41"/>
    </location>
</feature>
<dbReference type="STRING" id="1054147.F4PII6"/>
<evidence type="ECO:0000259" key="5">
    <source>
        <dbReference type="SMART" id="SM00479"/>
    </source>
</evidence>
<evidence type="ECO:0000256" key="2">
    <source>
        <dbReference type="ARBA" id="ARBA00022801"/>
    </source>
</evidence>
<evidence type="ECO:0000256" key="4">
    <source>
        <dbReference type="SAM" id="MobiDB-lite"/>
    </source>
</evidence>
<dbReference type="GO" id="GO:0000175">
    <property type="term" value="F:3'-5'-RNA exonuclease activity"/>
    <property type="evidence" value="ECO:0007669"/>
    <property type="project" value="InterPro"/>
</dbReference>
<dbReference type="InterPro" id="IPR047201">
    <property type="entry name" value="ERI-1_3'hExo-like"/>
</dbReference>
<dbReference type="AlphaFoldDB" id="F4PII6"/>